<organism evidence="3 4">
    <name type="scientific">Pediococcus stilesii</name>
    <dbReference type="NCBI Taxonomy" id="331679"/>
    <lineage>
        <taxon>Bacteria</taxon>
        <taxon>Bacillati</taxon>
        <taxon>Bacillota</taxon>
        <taxon>Bacilli</taxon>
        <taxon>Lactobacillales</taxon>
        <taxon>Lactobacillaceae</taxon>
        <taxon>Pediococcus</taxon>
    </lineage>
</organism>
<feature type="compositionally biased region" description="Basic and acidic residues" evidence="1">
    <location>
        <begin position="127"/>
        <end position="136"/>
    </location>
</feature>
<feature type="domain" description="DUF4767" evidence="2">
    <location>
        <begin position="133"/>
        <end position="263"/>
    </location>
</feature>
<reference evidence="3 4" key="1">
    <citation type="submission" date="2019-05" db="EMBL/GenBank/DDBJ databases">
        <title>The metagenome of a microbial culture collection derived from dairy environment covers the genomic content of the human microbiome.</title>
        <authorList>
            <person name="Roder T."/>
            <person name="Wuthrich D."/>
            <person name="Sattari Z."/>
            <person name="Von Ah U."/>
            <person name="Bar C."/>
            <person name="Ronchi F."/>
            <person name="Macpherson A.J."/>
            <person name="Ganal-Vonarburg S.C."/>
            <person name="Bruggmann R."/>
            <person name="Vergeres G."/>
        </authorList>
    </citation>
    <scope>NUCLEOTIDE SEQUENCE [LARGE SCALE GENOMIC DNA]</scope>
    <source>
        <strain evidence="3 4">FAM 18815</strain>
    </source>
</reference>
<accession>A0A5R9BZE4</accession>
<evidence type="ECO:0000259" key="2">
    <source>
        <dbReference type="Pfam" id="PF15983"/>
    </source>
</evidence>
<gene>
    <name evidence="3" type="ORF">FEZ51_00185</name>
</gene>
<proteinExistence type="predicted"/>
<comment type="caution">
    <text evidence="3">The sequence shown here is derived from an EMBL/GenBank/DDBJ whole genome shotgun (WGS) entry which is preliminary data.</text>
</comment>
<dbReference type="EMBL" id="VBTH01000001">
    <property type="protein sequence ID" value="TLQ05823.1"/>
    <property type="molecule type" value="Genomic_DNA"/>
</dbReference>
<evidence type="ECO:0000313" key="3">
    <source>
        <dbReference type="EMBL" id="TLQ05823.1"/>
    </source>
</evidence>
<dbReference type="Proteomes" id="UP000305541">
    <property type="component" value="Unassembled WGS sequence"/>
</dbReference>
<dbReference type="AlphaFoldDB" id="A0A5R9BZE4"/>
<dbReference type="InterPro" id="IPR031927">
    <property type="entry name" value="DUF4767"/>
</dbReference>
<name>A0A5R9BZE4_9LACO</name>
<feature type="region of interest" description="Disordered" evidence="1">
    <location>
        <begin position="115"/>
        <end position="136"/>
    </location>
</feature>
<dbReference type="OrthoDB" id="2149782at2"/>
<evidence type="ECO:0000313" key="4">
    <source>
        <dbReference type="Proteomes" id="UP000305541"/>
    </source>
</evidence>
<evidence type="ECO:0000256" key="1">
    <source>
        <dbReference type="SAM" id="MobiDB-lite"/>
    </source>
</evidence>
<dbReference type="Pfam" id="PF15983">
    <property type="entry name" value="DUF4767"/>
    <property type="match status" value="1"/>
</dbReference>
<protein>
    <submittedName>
        <fullName evidence="3">DUF4767 domain-containing protein</fullName>
    </submittedName>
</protein>
<sequence length="265" mass="29297">MGDYGSIAGDWKLIKATAKSNDITDSTQATLTVSKDSLTDGQVTINASGLRDSDGNHQLNYQKEQGALVAGLDDAAINYSIKFYPRGVTNEYNNGSKNLIVIWTSNNNYTEVFEQENSDADDSSSTSDKKQSELWNTEKDQKLQSFISEWSKTMNQDYQKYDGTNELEVSTGMSYPSDLANEPVKGQRASIGWSKDGKGSYEYNVVAIYNHNGTVPPLPSRITYCFAFHNGKPVVLVDQSRDGGGDFEETQNEKLNAGFDRIAKN</sequence>